<keyword evidence="4" id="KW-0378">Hydrolase</keyword>
<dbReference type="Proteomes" id="UP000191522">
    <property type="component" value="Unassembled WGS sequence"/>
</dbReference>
<evidence type="ECO:0000256" key="3">
    <source>
        <dbReference type="ARBA" id="ARBA00022729"/>
    </source>
</evidence>
<evidence type="ECO:0000256" key="7">
    <source>
        <dbReference type="PIRSR" id="PIRSR606710-2"/>
    </source>
</evidence>
<evidence type="ECO:0000256" key="5">
    <source>
        <dbReference type="ARBA" id="ARBA00023295"/>
    </source>
</evidence>
<dbReference type="SUPFAM" id="SSF75005">
    <property type="entry name" value="Arabinanase/levansucrase/invertase"/>
    <property type="match status" value="1"/>
</dbReference>
<evidence type="ECO:0000256" key="1">
    <source>
        <dbReference type="ARBA" id="ARBA00004834"/>
    </source>
</evidence>
<dbReference type="GO" id="GO:0004553">
    <property type="term" value="F:hydrolase activity, hydrolyzing O-glycosyl compounds"/>
    <property type="evidence" value="ECO:0007669"/>
    <property type="project" value="InterPro"/>
</dbReference>
<dbReference type="EMBL" id="MDYL01000024">
    <property type="protein sequence ID" value="OQD70295.1"/>
    <property type="molecule type" value="Genomic_DNA"/>
</dbReference>
<comment type="pathway">
    <text evidence="1">Glycan metabolism; L-arabinan degradation.</text>
</comment>
<keyword evidence="10" id="KW-1185">Reference proteome</keyword>
<organism evidence="9 10">
    <name type="scientific">Penicillium decumbens</name>
    <dbReference type="NCBI Taxonomy" id="69771"/>
    <lineage>
        <taxon>Eukaryota</taxon>
        <taxon>Fungi</taxon>
        <taxon>Dikarya</taxon>
        <taxon>Ascomycota</taxon>
        <taxon>Pezizomycotina</taxon>
        <taxon>Eurotiomycetes</taxon>
        <taxon>Eurotiomycetidae</taxon>
        <taxon>Eurotiales</taxon>
        <taxon>Aspergillaceae</taxon>
        <taxon>Penicillium</taxon>
    </lineage>
</organism>
<protein>
    <recommendedName>
        <fullName evidence="6">Endo-1,5-alpha-L-arabinanase A</fullName>
    </recommendedName>
</protein>
<dbReference type="Gene3D" id="2.115.10.20">
    <property type="entry name" value="Glycosyl hydrolase domain, family 43"/>
    <property type="match status" value="1"/>
</dbReference>
<proteinExistence type="inferred from homology"/>
<dbReference type="PANTHER" id="PTHR43301:SF3">
    <property type="entry name" value="ARABINAN ENDO-1,5-ALPHA-L-ARABINOSIDASE A-RELATED"/>
    <property type="match status" value="1"/>
</dbReference>
<dbReference type="GO" id="GO:0005975">
    <property type="term" value="P:carbohydrate metabolic process"/>
    <property type="evidence" value="ECO:0007669"/>
    <property type="project" value="InterPro"/>
</dbReference>
<name>A0A1V6P020_PENDC</name>
<dbReference type="InterPro" id="IPR006710">
    <property type="entry name" value="Glyco_hydro_43"/>
</dbReference>
<dbReference type="STRING" id="69771.A0A1V6P020"/>
<dbReference type="Pfam" id="PF04616">
    <property type="entry name" value="Glyco_hydro_43"/>
    <property type="match status" value="1"/>
</dbReference>
<dbReference type="InterPro" id="IPR050727">
    <property type="entry name" value="GH43_arabinanases"/>
</dbReference>
<dbReference type="OrthoDB" id="3879658at2759"/>
<evidence type="ECO:0000256" key="6">
    <source>
        <dbReference type="ARBA" id="ARBA00042202"/>
    </source>
</evidence>
<evidence type="ECO:0000256" key="2">
    <source>
        <dbReference type="ARBA" id="ARBA00009865"/>
    </source>
</evidence>
<reference evidence="10" key="1">
    <citation type="journal article" date="2017" name="Nat. Microbiol.">
        <title>Global analysis of biosynthetic gene clusters reveals vast potential of secondary metabolite production in Penicillium species.</title>
        <authorList>
            <person name="Nielsen J.C."/>
            <person name="Grijseels S."/>
            <person name="Prigent S."/>
            <person name="Ji B."/>
            <person name="Dainat J."/>
            <person name="Nielsen K.F."/>
            <person name="Frisvad J.C."/>
            <person name="Workman M."/>
            <person name="Nielsen J."/>
        </authorList>
    </citation>
    <scope>NUCLEOTIDE SEQUENCE [LARGE SCALE GENOMIC DNA]</scope>
    <source>
        <strain evidence="10">IBT 11843</strain>
    </source>
</reference>
<keyword evidence="5" id="KW-0326">Glycosidase</keyword>
<evidence type="ECO:0000313" key="10">
    <source>
        <dbReference type="Proteomes" id="UP000191522"/>
    </source>
</evidence>
<dbReference type="PANTHER" id="PTHR43301">
    <property type="entry name" value="ARABINAN ENDO-1,5-ALPHA-L-ARABINOSIDASE"/>
    <property type="match status" value="1"/>
</dbReference>
<feature type="signal peptide" evidence="8">
    <location>
        <begin position="1"/>
        <end position="24"/>
    </location>
</feature>
<feature type="chain" id="PRO_5012641590" description="Endo-1,5-alpha-L-arabinanase A" evidence="8">
    <location>
        <begin position="25"/>
        <end position="227"/>
    </location>
</feature>
<evidence type="ECO:0000256" key="4">
    <source>
        <dbReference type="ARBA" id="ARBA00022801"/>
    </source>
</evidence>
<feature type="site" description="Important for catalytic activity, responsible for pKa modulation of the active site Glu and correct orientation of both the proton donor and substrate" evidence="7">
    <location>
        <position position="159"/>
    </location>
</feature>
<keyword evidence="3 8" id="KW-0732">Signal</keyword>
<gene>
    <name evidence="9" type="ORF">PENDEC_c024G05446</name>
</gene>
<comment type="similarity">
    <text evidence="2">Belongs to the glycosyl hydrolase 43 family.</text>
</comment>
<sequence>MQLSSLSPFTWVVFTLALLPAVLSSPLLPRRTKGVSMGLNTDFPDPSFLRAADGKWYAFATNGNGKRIQVASSEDFSSWTLLDIEALPTLSSWETDKDHYAPDVILRDDGKYVMYYAGEAKSDLRHHCVGTAIAENPTGPYVPNDAPLSCRLDQGGSIDPAGFKDSDGTRYVTFKVDGNSIGHGGDCNNGNPPLVSTPIMLQKVQADGVTPIGDAVQILDRSTLDDW</sequence>
<accession>A0A1V6P020</accession>
<dbReference type="AlphaFoldDB" id="A0A1V6P020"/>
<evidence type="ECO:0000256" key="8">
    <source>
        <dbReference type="SAM" id="SignalP"/>
    </source>
</evidence>
<dbReference type="OMA" id="PWETRAY"/>
<dbReference type="InterPro" id="IPR023296">
    <property type="entry name" value="Glyco_hydro_beta-prop_sf"/>
</dbReference>
<dbReference type="CDD" id="cd08999">
    <property type="entry name" value="GH43_ABN-like"/>
    <property type="match status" value="1"/>
</dbReference>
<evidence type="ECO:0000313" key="9">
    <source>
        <dbReference type="EMBL" id="OQD70295.1"/>
    </source>
</evidence>
<comment type="caution">
    <text evidence="9">The sequence shown here is derived from an EMBL/GenBank/DDBJ whole genome shotgun (WGS) entry which is preliminary data.</text>
</comment>